<gene>
    <name evidence="2" type="ORF">E6C27_scaffold46755G00010</name>
</gene>
<dbReference type="Proteomes" id="UP000321393">
    <property type="component" value="Unassembled WGS sequence"/>
</dbReference>
<reference evidence="2 3" key="1">
    <citation type="submission" date="2019-08" db="EMBL/GenBank/DDBJ databases">
        <title>Draft genome sequences of two oriental melons (Cucumis melo L. var makuwa).</title>
        <authorList>
            <person name="Kwon S.-Y."/>
        </authorList>
    </citation>
    <scope>NUCLEOTIDE SEQUENCE [LARGE SCALE GENOMIC DNA]</scope>
    <source>
        <strain evidence="3">cv. SW 3</strain>
        <tissue evidence="2">Leaf</tissue>
    </source>
</reference>
<dbReference type="OrthoDB" id="1306665at2759"/>
<evidence type="ECO:0000313" key="3">
    <source>
        <dbReference type="Proteomes" id="UP000321393"/>
    </source>
</evidence>
<dbReference type="EMBL" id="SSTE01003894">
    <property type="protein sequence ID" value="KAA0062894.1"/>
    <property type="molecule type" value="Genomic_DNA"/>
</dbReference>
<dbReference type="AlphaFoldDB" id="A0A5A7V6M7"/>
<organism evidence="2 3">
    <name type="scientific">Cucumis melo var. makuwa</name>
    <name type="common">Oriental melon</name>
    <dbReference type="NCBI Taxonomy" id="1194695"/>
    <lineage>
        <taxon>Eukaryota</taxon>
        <taxon>Viridiplantae</taxon>
        <taxon>Streptophyta</taxon>
        <taxon>Embryophyta</taxon>
        <taxon>Tracheophyta</taxon>
        <taxon>Spermatophyta</taxon>
        <taxon>Magnoliopsida</taxon>
        <taxon>eudicotyledons</taxon>
        <taxon>Gunneridae</taxon>
        <taxon>Pentapetalae</taxon>
        <taxon>rosids</taxon>
        <taxon>fabids</taxon>
        <taxon>Cucurbitales</taxon>
        <taxon>Cucurbitaceae</taxon>
        <taxon>Benincaseae</taxon>
        <taxon>Cucumis</taxon>
    </lineage>
</organism>
<feature type="region of interest" description="Disordered" evidence="1">
    <location>
        <begin position="1"/>
        <end position="65"/>
    </location>
</feature>
<name>A0A5A7V6M7_CUCMM</name>
<protein>
    <submittedName>
        <fullName evidence="2">Uncharacterized protein</fullName>
    </submittedName>
</protein>
<accession>A0A5A7V6M7</accession>
<sequence>MPVKVWLVPSNREEEERVRGRTQPTALGRTQVPCSGRTEEDFDDMREPPSPPAQRPACRPDTAYGFRPHTGALPLSFLFLRGEREGGKISSNKEERKGSMSLSAHSNIRRFILITLSQADRGDRAEVTPHMISERLKTLFECSAIVIAKEKHKDDSAHFHLALFHENAARYNAAKRIRAAFPEWEGRASTRKRVFFQSLKKQPLKIDVILSRLRTHSYWTDVLSDSELKKNLWKKYNVMKQLWYDKKSLRNMETRLMEEIANYLWARNAWKDPLYSPENLGEKDLILDWLAINRSVRLSFPIKTRQLFIYGEPSTQKRLFITMLEKAGIQDRRKKGLLLILGANDFFDLWVLDEFQDQSAEQSQSPYDQKTGAYLNHLLKLLDGQKCRLDAKYERL</sequence>
<comment type="caution">
    <text evidence="2">The sequence shown here is derived from an EMBL/GenBank/DDBJ whole genome shotgun (WGS) entry which is preliminary data.</text>
</comment>
<evidence type="ECO:0000256" key="1">
    <source>
        <dbReference type="SAM" id="MobiDB-lite"/>
    </source>
</evidence>
<evidence type="ECO:0000313" key="2">
    <source>
        <dbReference type="EMBL" id="KAA0062894.1"/>
    </source>
</evidence>
<proteinExistence type="predicted"/>